<dbReference type="AlphaFoldDB" id="A0A317EWG4"/>
<evidence type="ECO:0000313" key="2">
    <source>
        <dbReference type="EMBL" id="PWS30885.1"/>
    </source>
</evidence>
<dbReference type="InterPro" id="IPR013096">
    <property type="entry name" value="Cupin_2"/>
</dbReference>
<dbReference type="InterPro" id="IPR014710">
    <property type="entry name" value="RmlC-like_jellyroll"/>
</dbReference>
<comment type="caution">
    <text evidence="2">The sequence shown here is derived from an EMBL/GenBank/DDBJ whole genome shotgun (WGS) entry which is preliminary data.</text>
</comment>
<sequence>MFNKLTTVNRGEGKNFSVVGDTYRIIISGKETNGEYAVIDMLVPSMGGPGPHAHAEVQEAFYILEGEIEITTEESTYTATAGTFLNIPKGGLVHQFKNLTDNLAHMLCVVTPAGMEDMFEEIGTPVEANTFLPPSEMNTELMKKFEAIAEKYGQKLYPPDYLKHK</sequence>
<feature type="domain" description="Cupin type-2" evidence="1">
    <location>
        <begin position="47"/>
        <end position="110"/>
    </location>
</feature>
<dbReference type="OrthoDB" id="9090296at2"/>
<dbReference type="Gene3D" id="2.60.120.10">
    <property type="entry name" value="Jelly Rolls"/>
    <property type="match status" value="1"/>
</dbReference>
<dbReference type="Pfam" id="PF07883">
    <property type="entry name" value="Cupin_2"/>
    <property type="match status" value="1"/>
</dbReference>
<dbReference type="PANTHER" id="PTHR36440">
    <property type="entry name" value="PUTATIVE (AFU_ORTHOLOGUE AFUA_8G07350)-RELATED"/>
    <property type="match status" value="1"/>
</dbReference>
<evidence type="ECO:0000259" key="1">
    <source>
        <dbReference type="Pfam" id="PF07883"/>
    </source>
</evidence>
<dbReference type="EMBL" id="QGNY01000005">
    <property type="protein sequence ID" value="PWS30885.1"/>
    <property type="molecule type" value="Genomic_DNA"/>
</dbReference>
<reference evidence="3" key="1">
    <citation type="submission" date="2018-05" db="EMBL/GenBank/DDBJ databases">
        <title>Pedobacter paludis sp. nov., isolated from wetland soil.</title>
        <authorList>
            <person name="Zhang Y."/>
        </authorList>
    </citation>
    <scope>NUCLEOTIDE SEQUENCE [LARGE SCALE GENOMIC DNA]</scope>
    <source>
        <strain evidence="3">R-8</strain>
    </source>
</reference>
<keyword evidence="3" id="KW-1185">Reference proteome</keyword>
<protein>
    <submittedName>
        <fullName evidence="2">Cupin domain-containing protein</fullName>
    </submittedName>
</protein>
<evidence type="ECO:0000313" key="3">
    <source>
        <dbReference type="Proteomes" id="UP000245391"/>
    </source>
</evidence>
<gene>
    <name evidence="2" type="ORF">DF947_14845</name>
</gene>
<accession>A0A317EWG4</accession>
<dbReference type="InterPro" id="IPR011051">
    <property type="entry name" value="RmlC_Cupin_sf"/>
</dbReference>
<dbReference type="InterPro" id="IPR053146">
    <property type="entry name" value="QDO-like"/>
</dbReference>
<dbReference type="SUPFAM" id="SSF51182">
    <property type="entry name" value="RmlC-like cupins"/>
    <property type="match status" value="1"/>
</dbReference>
<dbReference type="PANTHER" id="PTHR36440:SF1">
    <property type="entry name" value="PUTATIVE (AFU_ORTHOLOGUE AFUA_8G07350)-RELATED"/>
    <property type="match status" value="1"/>
</dbReference>
<proteinExistence type="predicted"/>
<name>A0A317EWG4_9SPHI</name>
<organism evidence="2 3">
    <name type="scientific">Pedobacter paludis</name>
    <dbReference type="NCBI Taxonomy" id="2203212"/>
    <lineage>
        <taxon>Bacteria</taxon>
        <taxon>Pseudomonadati</taxon>
        <taxon>Bacteroidota</taxon>
        <taxon>Sphingobacteriia</taxon>
        <taxon>Sphingobacteriales</taxon>
        <taxon>Sphingobacteriaceae</taxon>
        <taxon>Pedobacter</taxon>
    </lineage>
</organism>
<dbReference type="RefSeq" id="WP_109930835.1">
    <property type="nucleotide sequence ID" value="NZ_QGNY01000005.1"/>
</dbReference>
<dbReference type="Proteomes" id="UP000245391">
    <property type="component" value="Unassembled WGS sequence"/>
</dbReference>